<dbReference type="Proteomes" id="UP000005819">
    <property type="component" value="Unassembled WGS sequence"/>
</dbReference>
<proteinExistence type="predicted"/>
<protein>
    <recommendedName>
        <fullName evidence="5">DUF4890 domain-containing protein</fullName>
    </recommendedName>
</protein>
<feature type="coiled-coil region" evidence="1">
    <location>
        <begin position="74"/>
        <end position="101"/>
    </location>
</feature>
<evidence type="ECO:0000313" key="3">
    <source>
        <dbReference type="EMBL" id="EDS02487.1"/>
    </source>
</evidence>
<dbReference type="AlphaFoldDB" id="B0MYA9"/>
<name>B0MYA9_9BACT</name>
<evidence type="ECO:0000256" key="1">
    <source>
        <dbReference type="SAM" id="Coils"/>
    </source>
</evidence>
<dbReference type="HOGENOM" id="CLU_1700532_0_0_10"/>
<reference evidence="3" key="2">
    <citation type="submission" date="2013-09" db="EMBL/GenBank/DDBJ databases">
        <title>Draft genome sequence of Alistipes putredinis (DSM 17216).</title>
        <authorList>
            <person name="Sudarsanam P."/>
            <person name="Ley R."/>
            <person name="Guruge J."/>
            <person name="Turnbaugh P.J."/>
            <person name="Mahowald M."/>
            <person name="Liep D."/>
            <person name="Gordon J."/>
        </authorList>
    </citation>
    <scope>NUCLEOTIDE SEQUENCE</scope>
    <source>
        <strain evidence="3">DSM 17216</strain>
    </source>
</reference>
<sequence>MVVDMKAKFLIVVLAALVLATGTVWAQKGHHNRRAEHKELTTEQVAKKMTDRMKENLSLSDEQVKQVYPICLEQAQAMREHRAERREMAEKSREAMAQQREQMAGRMKAVLTPEQYAQWIECRECPARKVDCAGPACRKGDANPGHHRRPCNGAPCVDKK</sequence>
<gene>
    <name evidence="3" type="ORF">ALIPUT_02013</name>
</gene>
<evidence type="ECO:0000313" key="4">
    <source>
        <dbReference type="Proteomes" id="UP000005819"/>
    </source>
</evidence>
<reference evidence="3" key="1">
    <citation type="submission" date="2007-10" db="EMBL/GenBank/DDBJ databases">
        <authorList>
            <person name="Fulton L."/>
            <person name="Clifton S."/>
            <person name="Fulton B."/>
            <person name="Xu J."/>
            <person name="Minx P."/>
            <person name="Pepin K.H."/>
            <person name="Johnson M."/>
            <person name="Thiruvilangam P."/>
            <person name="Bhonagiri V."/>
            <person name="Nash W.E."/>
            <person name="Mardis E.R."/>
            <person name="Wilson R.K."/>
        </authorList>
    </citation>
    <scope>NUCLEOTIDE SEQUENCE [LARGE SCALE GENOMIC DNA]</scope>
    <source>
        <strain evidence="3">DSM 17216</strain>
    </source>
</reference>
<comment type="caution">
    <text evidence="3">The sequence shown here is derived from an EMBL/GenBank/DDBJ whole genome shotgun (WGS) entry which is preliminary data.</text>
</comment>
<evidence type="ECO:0008006" key="5">
    <source>
        <dbReference type="Google" id="ProtNLM"/>
    </source>
</evidence>
<keyword evidence="4" id="KW-1185">Reference proteome</keyword>
<accession>B0MYA9</accession>
<organism evidence="3 4">
    <name type="scientific">Alistipes putredinis DSM 17216</name>
    <dbReference type="NCBI Taxonomy" id="445970"/>
    <lineage>
        <taxon>Bacteria</taxon>
        <taxon>Pseudomonadati</taxon>
        <taxon>Bacteroidota</taxon>
        <taxon>Bacteroidia</taxon>
        <taxon>Bacteroidales</taxon>
        <taxon>Rikenellaceae</taxon>
        <taxon>Alistipes</taxon>
    </lineage>
</organism>
<dbReference type="EMBL" id="ABFK02000020">
    <property type="protein sequence ID" value="EDS02487.1"/>
    <property type="molecule type" value="Genomic_DNA"/>
</dbReference>
<feature type="region of interest" description="Disordered" evidence="2">
    <location>
        <begin position="136"/>
        <end position="160"/>
    </location>
</feature>
<evidence type="ECO:0000256" key="2">
    <source>
        <dbReference type="SAM" id="MobiDB-lite"/>
    </source>
</evidence>
<keyword evidence="1" id="KW-0175">Coiled coil</keyword>